<feature type="region of interest" description="Disordered" evidence="1">
    <location>
        <begin position="211"/>
        <end position="235"/>
    </location>
</feature>
<evidence type="ECO:0000313" key="3">
    <source>
        <dbReference type="Proteomes" id="UP001374535"/>
    </source>
</evidence>
<protein>
    <submittedName>
        <fullName evidence="2">Uncharacterized protein</fullName>
    </submittedName>
</protein>
<evidence type="ECO:0000313" key="2">
    <source>
        <dbReference type="EMBL" id="WVY93335.1"/>
    </source>
</evidence>
<dbReference type="Proteomes" id="UP001374535">
    <property type="component" value="Chromosome 10"/>
</dbReference>
<dbReference type="AlphaFoldDB" id="A0AAQ3MLZ0"/>
<sequence length="235" mass="26016">MHMVTLAHLNGQAIDEGGEGAQFAEGIDDGVRQELDEGVCADGERIEVVVGQAEEVDAEDVEADRVKVHEGDIESTEEDGVEVEAEMIEVDVRDVERTEADGVDVESERIEVDETDVQRTEATKVELEARSIEVDEADVDRTEPAEVEVQSDRIEAHDEGDRLDEVRDWSSSRESHDGEKDGEMDSEDGLVDINVQCDVSESCSDLEVEVEPFVPGSDSDMEEDEINDSSWFNNE</sequence>
<reference evidence="2 3" key="1">
    <citation type="journal article" date="2023" name="Life. Sci Alliance">
        <title>Evolutionary insights into 3D genome organization and epigenetic landscape of Vigna mungo.</title>
        <authorList>
            <person name="Junaid A."/>
            <person name="Singh B."/>
            <person name="Bhatia S."/>
        </authorList>
    </citation>
    <scope>NUCLEOTIDE SEQUENCE [LARGE SCALE GENOMIC DNA]</scope>
    <source>
        <strain evidence="2">Urdbean</strain>
    </source>
</reference>
<organism evidence="2 3">
    <name type="scientific">Vigna mungo</name>
    <name type="common">Black gram</name>
    <name type="synonym">Phaseolus mungo</name>
    <dbReference type="NCBI Taxonomy" id="3915"/>
    <lineage>
        <taxon>Eukaryota</taxon>
        <taxon>Viridiplantae</taxon>
        <taxon>Streptophyta</taxon>
        <taxon>Embryophyta</taxon>
        <taxon>Tracheophyta</taxon>
        <taxon>Spermatophyta</taxon>
        <taxon>Magnoliopsida</taxon>
        <taxon>eudicotyledons</taxon>
        <taxon>Gunneridae</taxon>
        <taxon>Pentapetalae</taxon>
        <taxon>rosids</taxon>
        <taxon>fabids</taxon>
        <taxon>Fabales</taxon>
        <taxon>Fabaceae</taxon>
        <taxon>Papilionoideae</taxon>
        <taxon>50 kb inversion clade</taxon>
        <taxon>NPAAA clade</taxon>
        <taxon>indigoferoid/millettioid clade</taxon>
        <taxon>Phaseoleae</taxon>
        <taxon>Vigna</taxon>
    </lineage>
</organism>
<accession>A0AAQ3MLZ0</accession>
<gene>
    <name evidence="2" type="ORF">V8G54_032423</name>
</gene>
<keyword evidence="3" id="KW-1185">Reference proteome</keyword>
<dbReference type="EMBL" id="CP144691">
    <property type="protein sequence ID" value="WVY93335.1"/>
    <property type="molecule type" value="Genomic_DNA"/>
</dbReference>
<name>A0AAQ3MLZ0_VIGMU</name>
<evidence type="ECO:0000256" key="1">
    <source>
        <dbReference type="SAM" id="MobiDB-lite"/>
    </source>
</evidence>
<feature type="region of interest" description="Disordered" evidence="1">
    <location>
        <begin position="136"/>
        <end position="188"/>
    </location>
</feature>
<feature type="compositionally biased region" description="Basic and acidic residues" evidence="1">
    <location>
        <begin position="136"/>
        <end position="183"/>
    </location>
</feature>
<proteinExistence type="predicted"/>